<dbReference type="OrthoDB" id="8101285at2"/>
<dbReference type="RefSeq" id="WP_095446590.1">
    <property type="nucleotide sequence ID" value="NZ_CP022604.1"/>
</dbReference>
<name>A0A248UKA6_9HYPH</name>
<dbReference type="EMBL" id="CP022604">
    <property type="protein sequence ID" value="ASV87066.1"/>
    <property type="molecule type" value="Genomic_DNA"/>
</dbReference>
<dbReference type="AlphaFoldDB" id="A0A248UKA6"/>
<protein>
    <submittedName>
        <fullName evidence="1">Uncharacterized protein</fullName>
    </submittedName>
</protein>
<sequence>MIDLIANVDFIASYPQLIVPVSQSKFGGKTISNIEYADPYRVVDMKTVSMRADQAVQLQAFIAAARGGMETIVYRPQHICIPRAYWGDPNNPHIIGTASRGAVTNGYTVQITGVVPGLTLMDGDMFSLMSGDYRQFLQVVYGGGATAMSTTITVKVDQPISSYVGIGATVRFKQPEMNTRLIKDSFQMSDGPFPMASFQLIEVPK</sequence>
<accession>A0A248UKA6</accession>
<evidence type="ECO:0000313" key="1">
    <source>
        <dbReference type="EMBL" id="ASV87066.1"/>
    </source>
</evidence>
<proteinExistence type="predicted"/>
<gene>
    <name evidence="1" type="ORF">CES85_1072</name>
</gene>
<dbReference type="Proteomes" id="UP000215256">
    <property type="component" value="Chromosome 1"/>
</dbReference>
<evidence type="ECO:0000313" key="2">
    <source>
        <dbReference type="Proteomes" id="UP000215256"/>
    </source>
</evidence>
<organism evidence="1 2">
    <name type="scientific">Ochrobactrum quorumnocens</name>
    <dbReference type="NCBI Taxonomy" id="271865"/>
    <lineage>
        <taxon>Bacteria</taxon>
        <taxon>Pseudomonadati</taxon>
        <taxon>Pseudomonadota</taxon>
        <taxon>Alphaproteobacteria</taxon>
        <taxon>Hyphomicrobiales</taxon>
        <taxon>Brucellaceae</taxon>
        <taxon>Brucella/Ochrobactrum group</taxon>
        <taxon>Ochrobactrum</taxon>
    </lineage>
</organism>
<dbReference type="KEGG" id="och:CES85_1072"/>
<reference evidence="1 2" key="1">
    <citation type="submission" date="2017-07" db="EMBL/GenBank/DDBJ databases">
        <title>Phylogenetic study on the rhizospheric bacterium Ochrobactrum sp. A44.</title>
        <authorList>
            <person name="Krzyzanowska D.M."/>
            <person name="Ossowicki A."/>
            <person name="Rajewska M."/>
            <person name="Maciag T."/>
            <person name="Kaczynski Z."/>
            <person name="Czerwicka M."/>
            <person name="Jafra S."/>
        </authorList>
    </citation>
    <scope>NUCLEOTIDE SEQUENCE [LARGE SCALE GENOMIC DNA]</scope>
    <source>
        <strain evidence="1 2">A44</strain>
    </source>
</reference>